<dbReference type="InterPro" id="IPR011611">
    <property type="entry name" value="PfkB_dom"/>
</dbReference>
<accession>A0A9W6SBW6</accession>
<keyword evidence="2" id="KW-0418">Kinase</keyword>
<keyword evidence="5" id="KW-1185">Reference proteome</keyword>
<dbReference type="Gene3D" id="3.40.1190.20">
    <property type="match status" value="1"/>
</dbReference>
<name>A0A9W6SBW6_9ACTN</name>
<dbReference type="AlphaFoldDB" id="A0A9W6SBW6"/>
<reference evidence="4" key="1">
    <citation type="submission" date="2023-03" db="EMBL/GenBank/DDBJ databases">
        <title>Actinoallomurus iriomotensis NBRC 103684.</title>
        <authorList>
            <person name="Ichikawa N."/>
            <person name="Sato H."/>
            <person name="Tonouchi N."/>
        </authorList>
    </citation>
    <scope>NUCLEOTIDE SEQUENCE</scope>
    <source>
        <strain evidence="4">NBRC 103684</strain>
    </source>
</reference>
<dbReference type="PRINTS" id="PR00990">
    <property type="entry name" value="RIBOKINASE"/>
</dbReference>
<protein>
    <submittedName>
        <fullName evidence="4">Ribokinase</fullName>
    </submittedName>
</protein>
<sequence>MIVFCGYANTDLTVRIPVLPGPGARVQATGVQYGEGGMAANASVAAARMGADARFAGVVGSDALSTAFLGTLAAEGVGTDWTARDAELTTAVVLLTPDGERSIISQDDAVDTGHITGVLRAAREAGADWLYLDGYRFPAAAAVLAAQPDRPRVVVDLDGCDGPEATRAALSAADHAIGGRAQLTEFVGDDNALVRAAVEHRVYLMVTDGPRGWTLLTPAGERHDGEAITVDTVDATGAGDCFAGTYCAELDRGTAPLEAARFAAVAAGLSCTRPGARDGMPRRDAVTAYLQARSGPQPAHSQGEER</sequence>
<dbReference type="GO" id="GO:0006796">
    <property type="term" value="P:phosphate-containing compound metabolic process"/>
    <property type="evidence" value="ECO:0007669"/>
    <property type="project" value="UniProtKB-ARBA"/>
</dbReference>
<keyword evidence="1" id="KW-0808">Transferase</keyword>
<dbReference type="GO" id="GO:0005829">
    <property type="term" value="C:cytosol"/>
    <property type="evidence" value="ECO:0007669"/>
    <property type="project" value="TreeGrafter"/>
</dbReference>
<dbReference type="Proteomes" id="UP001165074">
    <property type="component" value="Unassembled WGS sequence"/>
</dbReference>
<gene>
    <name evidence="4" type="primary">rbsK</name>
    <name evidence="4" type="ORF">Airi02_087100</name>
</gene>
<dbReference type="PANTHER" id="PTHR10584">
    <property type="entry name" value="SUGAR KINASE"/>
    <property type="match status" value="1"/>
</dbReference>
<feature type="domain" description="Carbohydrate kinase PfkB" evidence="3">
    <location>
        <begin position="2"/>
        <end position="281"/>
    </location>
</feature>
<evidence type="ECO:0000313" key="5">
    <source>
        <dbReference type="Proteomes" id="UP001165074"/>
    </source>
</evidence>
<comment type="caution">
    <text evidence="4">The sequence shown here is derived from an EMBL/GenBank/DDBJ whole genome shotgun (WGS) entry which is preliminary data.</text>
</comment>
<dbReference type="InterPro" id="IPR029056">
    <property type="entry name" value="Ribokinase-like"/>
</dbReference>
<evidence type="ECO:0000259" key="3">
    <source>
        <dbReference type="Pfam" id="PF00294"/>
    </source>
</evidence>
<dbReference type="SUPFAM" id="SSF53613">
    <property type="entry name" value="Ribokinase-like"/>
    <property type="match status" value="1"/>
</dbReference>
<evidence type="ECO:0000256" key="2">
    <source>
        <dbReference type="ARBA" id="ARBA00022777"/>
    </source>
</evidence>
<evidence type="ECO:0000256" key="1">
    <source>
        <dbReference type="ARBA" id="ARBA00022679"/>
    </source>
</evidence>
<dbReference type="RefSeq" id="WP_285581918.1">
    <property type="nucleotide sequence ID" value="NZ_BSTK01000017.1"/>
</dbReference>
<evidence type="ECO:0000313" key="4">
    <source>
        <dbReference type="EMBL" id="GLY90781.1"/>
    </source>
</evidence>
<dbReference type="InterPro" id="IPR002139">
    <property type="entry name" value="Ribo/fructo_kinase"/>
</dbReference>
<proteinExistence type="predicted"/>
<organism evidence="4 5">
    <name type="scientific">Actinoallomurus iriomotensis</name>
    <dbReference type="NCBI Taxonomy" id="478107"/>
    <lineage>
        <taxon>Bacteria</taxon>
        <taxon>Bacillati</taxon>
        <taxon>Actinomycetota</taxon>
        <taxon>Actinomycetes</taxon>
        <taxon>Streptosporangiales</taxon>
        <taxon>Thermomonosporaceae</taxon>
        <taxon>Actinoallomurus</taxon>
    </lineage>
</organism>
<dbReference type="EMBL" id="BSTK01000017">
    <property type="protein sequence ID" value="GLY90781.1"/>
    <property type="molecule type" value="Genomic_DNA"/>
</dbReference>
<dbReference type="Pfam" id="PF00294">
    <property type="entry name" value="PfkB"/>
    <property type="match status" value="1"/>
</dbReference>
<dbReference type="PANTHER" id="PTHR10584:SF157">
    <property type="entry name" value="SULFOFRUCTOSE KINASE"/>
    <property type="match status" value="1"/>
</dbReference>
<dbReference type="GO" id="GO:0016301">
    <property type="term" value="F:kinase activity"/>
    <property type="evidence" value="ECO:0007669"/>
    <property type="project" value="UniProtKB-KW"/>
</dbReference>